<dbReference type="PROSITE" id="PS50930">
    <property type="entry name" value="HTH_LYTTR"/>
    <property type="match status" value="1"/>
</dbReference>
<dbReference type="InterPro" id="IPR011006">
    <property type="entry name" value="CheY-like_superfamily"/>
</dbReference>
<dbReference type="Gene3D" id="2.40.50.1020">
    <property type="entry name" value="LytTr DNA-binding domain"/>
    <property type="match status" value="1"/>
</dbReference>
<dbReference type="GO" id="GO:0003677">
    <property type="term" value="F:DNA binding"/>
    <property type="evidence" value="ECO:0007669"/>
    <property type="project" value="UniProtKB-KW"/>
</dbReference>
<keyword evidence="4" id="KW-0238">DNA-binding</keyword>
<evidence type="ECO:0000259" key="2">
    <source>
        <dbReference type="PROSITE" id="PS50110"/>
    </source>
</evidence>
<sequence>MNVVIIEDEALAADKLERLLFKYDPKIKVVDRFDSVTDSSIWLGNPSNQVDLIFLDIHLVDGLSFEIFNRVQVQTPIIFTTAYNEYALNAFKLNSIDYLLKPVTFDHLYSSLKKLENLKESLSESVKMRDFEDLTNALATIQKNYKSRFMVKIGEKLRSFKAEDISIFYADGRDVFILLKEGNQYIIDYKMEELQDLLNPEQFYRISRSFIVNINAISDVLLHSNSRLKVVLSQIFERELIVSREKVSSFKDWFNGAG</sequence>
<dbReference type="Pfam" id="PF00072">
    <property type="entry name" value="Response_reg"/>
    <property type="match status" value="1"/>
</dbReference>
<dbReference type="Gene3D" id="3.40.50.2300">
    <property type="match status" value="1"/>
</dbReference>
<dbReference type="PROSITE" id="PS50110">
    <property type="entry name" value="RESPONSE_REGULATORY"/>
    <property type="match status" value="1"/>
</dbReference>
<organism evidence="4 5">
    <name type="scientific">Paralabilibaculum antarcticum</name>
    <dbReference type="NCBI Taxonomy" id="2912572"/>
    <lineage>
        <taxon>Bacteria</taxon>
        <taxon>Pseudomonadati</taxon>
        <taxon>Bacteroidota</taxon>
        <taxon>Bacteroidia</taxon>
        <taxon>Marinilabiliales</taxon>
        <taxon>Marinifilaceae</taxon>
        <taxon>Paralabilibaculum</taxon>
    </lineage>
</organism>
<evidence type="ECO:0000313" key="4">
    <source>
        <dbReference type="EMBL" id="MDE5416428.1"/>
    </source>
</evidence>
<dbReference type="SMART" id="SM00448">
    <property type="entry name" value="REC"/>
    <property type="match status" value="1"/>
</dbReference>
<dbReference type="SUPFAM" id="SSF52172">
    <property type="entry name" value="CheY-like"/>
    <property type="match status" value="1"/>
</dbReference>
<accession>A0ABT5VPM2</accession>
<protein>
    <submittedName>
        <fullName evidence="4">LytTR family DNA-binding domain-containing protein</fullName>
    </submittedName>
</protein>
<dbReference type="PANTHER" id="PTHR37299">
    <property type="entry name" value="TRANSCRIPTIONAL REGULATOR-RELATED"/>
    <property type="match status" value="1"/>
</dbReference>
<feature type="domain" description="HTH LytTR-type" evidence="3">
    <location>
        <begin position="149"/>
        <end position="256"/>
    </location>
</feature>
<dbReference type="Pfam" id="PF04397">
    <property type="entry name" value="LytTR"/>
    <property type="match status" value="1"/>
</dbReference>
<feature type="modified residue" description="4-aspartylphosphate" evidence="1">
    <location>
        <position position="56"/>
    </location>
</feature>
<evidence type="ECO:0000313" key="5">
    <source>
        <dbReference type="Proteomes" id="UP001528920"/>
    </source>
</evidence>
<reference evidence="4 5" key="1">
    <citation type="submission" date="2022-01" db="EMBL/GenBank/DDBJ databases">
        <title>Labilibaculum sp. nov, a marine bacterium isolated from Antarctica.</title>
        <authorList>
            <person name="Dai W."/>
        </authorList>
    </citation>
    <scope>NUCLEOTIDE SEQUENCE [LARGE SCALE GENOMIC DNA]</scope>
    <source>
        <strain evidence="4 5">DW002</strain>
    </source>
</reference>
<keyword evidence="5" id="KW-1185">Reference proteome</keyword>
<evidence type="ECO:0000256" key="1">
    <source>
        <dbReference type="PROSITE-ProRule" id="PRU00169"/>
    </source>
</evidence>
<evidence type="ECO:0000259" key="3">
    <source>
        <dbReference type="PROSITE" id="PS50930"/>
    </source>
</evidence>
<keyword evidence="1" id="KW-0597">Phosphoprotein</keyword>
<proteinExistence type="predicted"/>
<dbReference type="EMBL" id="JAKJSC010000001">
    <property type="protein sequence ID" value="MDE5416428.1"/>
    <property type="molecule type" value="Genomic_DNA"/>
</dbReference>
<dbReference type="SMART" id="SM00850">
    <property type="entry name" value="LytTR"/>
    <property type="match status" value="1"/>
</dbReference>
<gene>
    <name evidence="4" type="ORF">L3049_00310</name>
</gene>
<dbReference type="InterPro" id="IPR007492">
    <property type="entry name" value="LytTR_DNA-bd_dom"/>
</dbReference>
<dbReference type="PANTHER" id="PTHR37299:SF1">
    <property type="entry name" value="STAGE 0 SPORULATION PROTEIN A HOMOLOG"/>
    <property type="match status" value="1"/>
</dbReference>
<dbReference type="InterPro" id="IPR046947">
    <property type="entry name" value="LytR-like"/>
</dbReference>
<dbReference type="InterPro" id="IPR001789">
    <property type="entry name" value="Sig_transdc_resp-reg_receiver"/>
</dbReference>
<feature type="domain" description="Response regulatory" evidence="2">
    <location>
        <begin position="2"/>
        <end position="116"/>
    </location>
</feature>
<name>A0ABT5VPM2_9BACT</name>
<comment type="caution">
    <text evidence="4">The sequence shown here is derived from an EMBL/GenBank/DDBJ whole genome shotgun (WGS) entry which is preliminary data.</text>
</comment>
<dbReference type="Proteomes" id="UP001528920">
    <property type="component" value="Unassembled WGS sequence"/>
</dbReference>
<dbReference type="RefSeq" id="WP_275107770.1">
    <property type="nucleotide sequence ID" value="NZ_JAKJSC010000001.1"/>
</dbReference>